<organism evidence="1">
    <name type="scientific">uncultured Mycobacterium sp</name>
    <dbReference type="NCBI Taxonomy" id="171292"/>
    <lineage>
        <taxon>Bacteria</taxon>
        <taxon>Bacillati</taxon>
        <taxon>Actinomycetota</taxon>
        <taxon>Actinomycetes</taxon>
        <taxon>Mycobacteriales</taxon>
        <taxon>Mycobacteriaceae</taxon>
        <taxon>Mycobacterium</taxon>
        <taxon>environmental samples</taxon>
    </lineage>
</organism>
<proteinExistence type="predicted"/>
<accession>A0A1Y5PCA3</accession>
<reference evidence="1" key="1">
    <citation type="submission" date="2016-03" db="EMBL/GenBank/DDBJ databases">
        <authorList>
            <person name="Ploux O."/>
        </authorList>
    </citation>
    <scope>NUCLEOTIDE SEQUENCE</scope>
    <source>
        <strain evidence="1">UC10</strain>
    </source>
</reference>
<evidence type="ECO:0000313" key="1">
    <source>
        <dbReference type="EMBL" id="SBS75100.1"/>
    </source>
</evidence>
<gene>
    <name evidence="1" type="ORF">MHPYR_200029</name>
</gene>
<dbReference type="AlphaFoldDB" id="A0A1Y5PCA3"/>
<dbReference type="Gene3D" id="1.10.10.60">
    <property type="entry name" value="Homeodomain-like"/>
    <property type="match status" value="1"/>
</dbReference>
<sequence>MSSRCVSDVGERHPRAKLTVDQVRAIRQLLAQGWTLPRLASRFGVSDHSVRAIRAGHTRKHVV</sequence>
<dbReference type="EMBL" id="FLQS01000013">
    <property type="protein sequence ID" value="SBS75100.1"/>
    <property type="molecule type" value="Genomic_DNA"/>
</dbReference>
<name>A0A1Y5PCA3_9MYCO</name>
<protein>
    <submittedName>
        <fullName evidence="1">Uncharacterized gene 7.7 protein (Modular protein)</fullName>
    </submittedName>
</protein>